<dbReference type="HOGENOM" id="CLU_084749_2_0_11"/>
<dbReference type="eggNOG" id="ENOG5033A40">
    <property type="taxonomic scope" value="Bacteria"/>
</dbReference>
<dbReference type="InterPro" id="IPR019051">
    <property type="entry name" value="Trp_biosyn_TM_oprn/chp"/>
</dbReference>
<evidence type="ECO:0000313" key="4">
    <source>
        <dbReference type="Proteomes" id="UP000027986"/>
    </source>
</evidence>
<dbReference type="KEGG" id="dni:HX89_08185"/>
<keyword evidence="2" id="KW-0812">Transmembrane</keyword>
<proteinExistence type="predicted"/>
<protein>
    <recommendedName>
        <fullName evidence="5">Trp biosynthesis-associated membrane protein</fullName>
    </recommendedName>
</protein>
<dbReference type="Pfam" id="PF09534">
    <property type="entry name" value="Trp_oprn_chp"/>
    <property type="match status" value="1"/>
</dbReference>
<gene>
    <name evidence="3" type="ORF">HX89_08185</name>
</gene>
<evidence type="ECO:0008006" key="5">
    <source>
        <dbReference type="Google" id="ProtNLM"/>
    </source>
</evidence>
<keyword evidence="2" id="KW-1133">Transmembrane helix</keyword>
<keyword evidence="2" id="KW-0472">Membrane</keyword>
<feature type="transmembrane region" description="Helical" evidence="2">
    <location>
        <begin position="82"/>
        <end position="100"/>
    </location>
</feature>
<dbReference type="Proteomes" id="UP000027986">
    <property type="component" value="Chromosome"/>
</dbReference>
<dbReference type="GeneID" id="41841121"/>
<dbReference type="OrthoDB" id="4868800at2"/>
<feature type="compositionally biased region" description="Polar residues" evidence="1">
    <location>
        <begin position="203"/>
        <end position="220"/>
    </location>
</feature>
<accession>A0A075JI10</accession>
<name>A0A075JI10_9MICO</name>
<dbReference type="RefSeq" id="WP_038568465.1">
    <property type="nucleotide sequence ID" value="NZ_CP008889.1"/>
</dbReference>
<feature type="transmembrane region" description="Helical" evidence="2">
    <location>
        <begin position="50"/>
        <end position="70"/>
    </location>
</feature>
<reference evidence="3 4" key="1">
    <citation type="submission" date="2014-07" db="EMBL/GenBank/DDBJ databases">
        <title>Genome Sequencing of Dermacoccus nishinomiyaensis.</title>
        <authorList>
            <person name="Hong K.W."/>
            <person name="Chan K.G."/>
        </authorList>
    </citation>
    <scope>NUCLEOTIDE SEQUENCE [LARGE SCALE GENOMIC DNA]</scope>
    <source>
        <strain evidence="3 4">M25</strain>
    </source>
</reference>
<organism evidence="3 4">
    <name type="scientific">Dermacoccus nishinomiyaensis</name>
    <dbReference type="NCBI Taxonomy" id="1274"/>
    <lineage>
        <taxon>Bacteria</taxon>
        <taxon>Bacillati</taxon>
        <taxon>Actinomycetota</taxon>
        <taxon>Actinomycetes</taxon>
        <taxon>Micrococcales</taxon>
        <taxon>Dermacoccaceae</taxon>
        <taxon>Dermacoccus</taxon>
    </lineage>
</organism>
<dbReference type="AlphaFoldDB" id="A0A075JI10"/>
<feature type="transmembrane region" description="Helical" evidence="2">
    <location>
        <begin position="129"/>
        <end position="151"/>
    </location>
</feature>
<evidence type="ECO:0000256" key="2">
    <source>
        <dbReference type="SAM" id="Phobius"/>
    </source>
</evidence>
<evidence type="ECO:0000313" key="3">
    <source>
        <dbReference type="EMBL" id="AIF40922.1"/>
    </source>
</evidence>
<evidence type="ECO:0000256" key="1">
    <source>
        <dbReference type="SAM" id="MobiDB-lite"/>
    </source>
</evidence>
<dbReference type="EMBL" id="CP008889">
    <property type="protein sequence ID" value="AIF40922.1"/>
    <property type="molecule type" value="Genomic_DNA"/>
</dbReference>
<keyword evidence="4" id="KW-1185">Reference proteome</keyword>
<sequence>MSTFTTKRSVILLSLIAAVLAAIVSGRTWINGSLNDGVIASSKVDVTGNQAVPGYFGIALVAIAGVLAAATAGRIARWPAALVSLIASVALLVVTLLTLGDPASAVKTRMTSVTGHNGEAVARGTFTPWFWAAVFAGLLSVAASLLALLGVRRWAGLSSRYDAPMETKAPTTHESDWDLMNRGIDPTDTETAPGSHEPDGPDTMTQNSSSTRVTETSAAQHGSKEK</sequence>
<feature type="region of interest" description="Disordered" evidence="1">
    <location>
        <begin position="166"/>
        <end position="226"/>
    </location>
</feature>